<reference evidence="2 3" key="1">
    <citation type="submission" date="2023-08" db="EMBL/GenBank/DDBJ databases">
        <title>Black Yeasts Isolated from many extreme environments.</title>
        <authorList>
            <person name="Coleine C."/>
            <person name="Stajich J.E."/>
            <person name="Selbmann L."/>
        </authorList>
    </citation>
    <scope>NUCLEOTIDE SEQUENCE [LARGE SCALE GENOMIC DNA]</scope>
    <source>
        <strain evidence="2 3">CCFEE 5885</strain>
    </source>
</reference>
<organism evidence="2 3">
    <name type="scientific">Lithohypha guttulata</name>
    <dbReference type="NCBI Taxonomy" id="1690604"/>
    <lineage>
        <taxon>Eukaryota</taxon>
        <taxon>Fungi</taxon>
        <taxon>Dikarya</taxon>
        <taxon>Ascomycota</taxon>
        <taxon>Pezizomycotina</taxon>
        <taxon>Eurotiomycetes</taxon>
        <taxon>Chaetothyriomycetidae</taxon>
        <taxon>Chaetothyriales</taxon>
        <taxon>Trichomeriaceae</taxon>
        <taxon>Lithohypha</taxon>
    </lineage>
</organism>
<evidence type="ECO:0000313" key="2">
    <source>
        <dbReference type="EMBL" id="KAK5074524.1"/>
    </source>
</evidence>
<gene>
    <name evidence="2" type="ORF">LTR24_010143</name>
</gene>
<evidence type="ECO:0000313" key="3">
    <source>
        <dbReference type="Proteomes" id="UP001345013"/>
    </source>
</evidence>
<proteinExistence type="predicted"/>
<name>A0ABR0JUU1_9EURO</name>
<sequence>MPISLLGVNKKNKAESTVESTVNERSNRMGIWTNNSQEQSMDKPTDCSGLPEWKQRMMDKNEAAKKEVIDIMDDSMERVMAKIERKPEDQRGQAVENYVSAVDWIMWSVKTPLGLPSFLRQLSQNGH</sequence>
<dbReference type="EMBL" id="JAVRRG010000280">
    <property type="protein sequence ID" value="KAK5074524.1"/>
    <property type="molecule type" value="Genomic_DNA"/>
</dbReference>
<accession>A0ABR0JUU1</accession>
<comment type="caution">
    <text evidence="2">The sequence shown here is derived from an EMBL/GenBank/DDBJ whole genome shotgun (WGS) entry which is preliminary data.</text>
</comment>
<protein>
    <submittedName>
        <fullName evidence="2">Uncharacterized protein</fullName>
    </submittedName>
</protein>
<dbReference type="Proteomes" id="UP001345013">
    <property type="component" value="Unassembled WGS sequence"/>
</dbReference>
<evidence type="ECO:0000256" key="1">
    <source>
        <dbReference type="SAM" id="MobiDB-lite"/>
    </source>
</evidence>
<feature type="compositionally biased region" description="Polar residues" evidence="1">
    <location>
        <begin position="15"/>
        <end position="24"/>
    </location>
</feature>
<feature type="region of interest" description="Disordered" evidence="1">
    <location>
        <begin position="1"/>
        <end position="46"/>
    </location>
</feature>
<keyword evidence="3" id="KW-1185">Reference proteome</keyword>